<dbReference type="InterPro" id="IPR008279">
    <property type="entry name" value="PEP-util_enz_mobile_dom"/>
</dbReference>
<keyword evidence="11" id="KW-1185">Reference proteome</keyword>
<evidence type="ECO:0000256" key="5">
    <source>
        <dbReference type="ARBA" id="ARBA00022777"/>
    </source>
</evidence>
<dbReference type="Pfam" id="PF02896">
    <property type="entry name" value="PEP-utilizers_C"/>
    <property type="match status" value="1"/>
</dbReference>
<keyword evidence="3" id="KW-0808">Transferase</keyword>
<evidence type="ECO:0000259" key="8">
    <source>
        <dbReference type="Pfam" id="PF00391"/>
    </source>
</evidence>
<dbReference type="PRINTS" id="PR01736">
    <property type="entry name" value="PHPHTRNFRASE"/>
</dbReference>
<dbReference type="Gene3D" id="3.50.30.10">
    <property type="entry name" value="Phosphohistidine domain"/>
    <property type="match status" value="1"/>
</dbReference>
<dbReference type="PANTHER" id="PTHR46244:SF3">
    <property type="entry name" value="PHOSPHOENOLPYRUVATE-PROTEIN PHOSPHOTRANSFERASE"/>
    <property type="match status" value="1"/>
</dbReference>
<dbReference type="SUPFAM" id="SSF52009">
    <property type="entry name" value="Phosphohistidine domain"/>
    <property type="match status" value="1"/>
</dbReference>
<evidence type="ECO:0008006" key="12">
    <source>
        <dbReference type="Google" id="ProtNLM"/>
    </source>
</evidence>
<name>A0ABN2JYA8_9ACTN</name>
<dbReference type="PANTHER" id="PTHR46244">
    <property type="entry name" value="PHOSPHOENOLPYRUVATE-PROTEIN PHOSPHOTRANSFERASE"/>
    <property type="match status" value="1"/>
</dbReference>
<feature type="region of interest" description="Disordered" evidence="7">
    <location>
        <begin position="1"/>
        <end position="45"/>
    </location>
</feature>
<dbReference type="InterPro" id="IPR036637">
    <property type="entry name" value="Phosphohistidine_dom_sf"/>
</dbReference>
<organism evidence="10 11">
    <name type="scientific">Luedemannella helvata</name>
    <dbReference type="NCBI Taxonomy" id="349315"/>
    <lineage>
        <taxon>Bacteria</taxon>
        <taxon>Bacillati</taxon>
        <taxon>Actinomycetota</taxon>
        <taxon>Actinomycetes</taxon>
        <taxon>Micromonosporales</taxon>
        <taxon>Micromonosporaceae</taxon>
        <taxon>Luedemannella</taxon>
    </lineage>
</organism>
<comment type="similarity">
    <text evidence="2">Belongs to the PEP-utilizing enzyme family.</text>
</comment>
<evidence type="ECO:0000256" key="4">
    <source>
        <dbReference type="ARBA" id="ARBA00022723"/>
    </source>
</evidence>
<keyword evidence="4" id="KW-0479">Metal-binding</keyword>
<gene>
    <name evidence="10" type="ORF">GCM10009681_12850</name>
</gene>
<sequence length="461" mass="46776">MAPAAYAGAAAPVPAPDKESRARPDRPQRAMTGGGREVFAGQPGAPGVALGRAHHPVRPPDPDAAELPGPLIVMATEVTADDLLMAPGDVAGAASAVGGATGHAATVARALGVPMVFGLPAEALDVPEGAEVLLDGATGRLTVAPGMLDRAEARDAIQRARLRRGVLAEARTLPTVTVDGHPVDLLANVGSAADAGAAVVTAAEGVGLVRTELPFLSAARWPSVAEHLANLVPVLRPLAGLPVTVRTLDFADDKLPPFLATGLAGRLGRGLPLMLAAPAAFSDQFEAILRAADETDIRLSLMIPMVADVSELRACRKVLDAAAATVGVPVPPLGAMIELPEAVEGVEEIAAEADFLSLGTNDLTAALLGVDRRDPALTPRRTGDPVVLGAIAHVCAAGRAADIPVTVCGDAAADPWVAPLLIGAGCTALSVTPAVLDEVRALIRGLDFADALHRADRVLDA</sequence>
<dbReference type="InterPro" id="IPR050499">
    <property type="entry name" value="PEP-utilizing_PTS_enzyme"/>
</dbReference>
<keyword evidence="5" id="KW-0418">Kinase</keyword>
<reference evidence="10 11" key="1">
    <citation type="journal article" date="2019" name="Int. J. Syst. Evol. Microbiol.">
        <title>The Global Catalogue of Microorganisms (GCM) 10K type strain sequencing project: providing services to taxonomists for standard genome sequencing and annotation.</title>
        <authorList>
            <consortium name="The Broad Institute Genomics Platform"/>
            <consortium name="The Broad Institute Genome Sequencing Center for Infectious Disease"/>
            <person name="Wu L."/>
            <person name="Ma J."/>
        </authorList>
    </citation>
    <scope>NUCLEOTIDE SEQUENCE [LARGE SCALE GENOMIC DNA]</scope>
    <source>
        <strain evidence="10 11">JCM 13249</strain>
    </source>
</reference>
<protein>
    <recommendedName>
        <fullName evidence="12">Phosphoenolpyruvate--protein phosphotransferase</fullName>
    </recommendedName>
</protein>
<dbReference type="Pfam" id="PF00391">
    <property type="entry name" value="PEP-utilizers"/>
    <property type="match status" value="1"/>
</dbReference>
<feature type="domain" description="PEP-utilising enzyme mobile" evidence="8">
    <location>
        <begin position="70"/>
        <end position="139"/>
    </location>
</feature>
<evidence type="ECO:0000313" key="10">
    <source>
        <dbReference type="EMBL" id="GAA1743460.1"/>
    </source>
</evidence>
<proteinExistence type="inferred from homology"/>
<comment type="cofactor">
    <cofactor evidence="1">
        <name>Mg(2+)</name>
        <dbReference type="ChEBI" id="CHEBI:18420"/>
    </cofactor>
</comment>
<dbReference type="RefSeq" id="WP_344077900.1">
    <property type="nucleotide sequence ID" value="NZ_BAAALS010000005.1"/>
</dbReference>
<dbReference type="EMBL" id="BAAALS010000005">
    <property type="protein sequence ID" value="GAA1743460.1"/>
    <property type="molecule type" value="Genomic_DNA"/>
</dbReference>
<dbReference type="SUPFAM" id="SSF51621">
    <property type="entry name" value="Phosphoenolpyruvate/pyruvate domain"/>
    <property type="match status" value="1"/>
</dbReference>
<evidence type="ECO:0000313" key="11">
    <source>
        <dbReference type="Proteomes" id="UP001500655"/>
    </source>
</evidence>
<feature type="compositionally biased region" description="Basic and acidic residues" evidence="7">
    <location>
        <begin position="16"/>
        <end position="28"/>
    </location>
</feature>
<evidence type="ECO:0000256" key="3">
    <source>
        <dbReference type="ARBA" id="ARBA00022679"/>
    </source>
</evidence>
<dbReference type="InterPro" id="IPR040442">
    <property type="entry name" value="Pyrv_kinase-like_dom_sf"/>
</dbReference>
<keyword evidence="6" id="KW-0460">Magnesium</keyword>
<dbReference type="InterPro" id="IPR000121">
    <property type="entry name" value="PEP_util_C"/>
</dbReference>
<evidence type="ECO:0000256" key="2">
    <source>
        <dbReference type="ARBA" id="ARBA00007837"/>
    </source>
</evidence>
<dbReference type="Gene3D" id="3.20.20.60">
    <property type="entry name" value="Phosphoenolpyruvate-binding domains"/>
    <property type="match status" value="1"/>
</dbReference>
<dbReference type="InterPro" id="IPR015813">
    <property type="entry name" value="Pyrv/PenolPyrv_kinase-like_dom"/>
</dbReference>
<evidence type="ECO:0000256" key="6">
    <source>
        <dbReference type="ARBA" id="ARBA00022842"/>
    </source>
</evidence>
<dbReference type="Proteomes" id="UP001500655">
    <property type="component" value="Unassembled WGS sequence"/>
</dbReference>
<evidence type="ECO:0000256" key="7">
    <source>
        <dbReference type="SAM" id="MobiDB-lite"/>
    </source>
</evidence>
<feature type="domain" description="PEP-utilising enzyme C-terminal" evidence="9">
    <location>
        <begin position="168"/>
        <end position="446"/>
    </location>
</feature>
<accession>A0ABN2JYA8</accession>
<feature type="compositionally biased region" description="Low complexity" evidence="7">
    <location>
        <begin position="1"/>
        <end position="12"/>
    </location>
</feature>
<evidence type="ECO:0000259" key="9">
    <source>
        <dbReference type="Pfam" id="PF02896"/>
    </source>
</evidence>
<comment type="caution">
    <text evidence="10">The sequence shown here is derived from an EMBL/GenBank/DDBJ whole genome shotgun (WGS) entry which is preliminary data.</text>
</comment>
<evidence type="ECO:0000256" key="1">
    <source>
        <dbReference type="ARBA" id="ARBA00001946"/>
    </source>
</evidence>